<sequence length="82" mass="9293">MKAHPKGDFIDEKISGGKLISYAEMKVEIDAKKAAVKEKAKKKETLKAARAAAKEQLRRARKRKLSLSRSTERRPQSSRSRL</sequence>
<dbReference type="EMBL" id="RCMI01000426">
    <property type="protein sequence ID" value="KAG2911271.1"/>
    <property type="molecule type" value="Genomic_DNA"/>
</dbReference>
<comment type="caution">
    <text evidence="3">The sequence shown here is derived from an EMBL/GenBank/DDBJ whole genome shotgun (WGS) entry which is preliminary data.</text>
</comment>
<evidence type="ECO:0000313" key="4">
    <source>
        <dbReference type="EMBL" id="KAG2990632.1"/>
    </source>
</evidence>
<organism evidence="3 6">
    <name type="scientific">Phytophthora cactorum</name>
    <dbReference type="NCBI Taxonomy" id="29920"/>
    <lineage>
        <taxon>Eukaryota</taxon>
        <taxon>Sar</taxon>
        <taxon>Stramenopiles</taxon>
        <taxon>Oomycota</taxon>
        <taxon>Peronosporomycetes</taxon>
        <taxon>Peronosporales</taxon>
        <taxon>Peronosporaceae</taxon>
        <taxon>Phytophthora</taxon>
    </lineage>
</organism>
<dbReference type="Proteomes" id="UP000736787">
    <property type="component" value="Unassembled WGS sequence"/>
</dbReference>
<dbReference type="EMBL" id="RCMV01001678">
    <property type="protein sequence ID" value="KAG3207650.1"/>
    <property type="molecule type" value="Genomic_DNA"/>
</dbReference>
<accession>A0A8T1E5U3</accession>
<dbReference type="Proteomes" id="UP000774804">
    <property type="component" value="Unassembled WGS sequence"/>
</dbReference>
<dbReference type="EMBL" id="RCML01000114">
    <property type="protein sequence ID" value="KAG2990632.1"/>
    <property type="molecule type" value="Genomic_DNA"/>
</dbReference>
<dbReference type="EMBL" id="RCMK01000100">
    <property type="protein sequence ID" value="KAG2948960.1"/>
    <property type="molecule type" value="Genomic_DNA"/>
</dbReference>
<protein>
    <submittedName>
        <fullName evidence="3">Uncharacterized protein</fullName>
    </submittedName>
</protein>
<reference evidence="3" key="1">
    <citation type="submission" date="2018-10" db="EMBL/GenBank/DDBJ databases">
        <title>Effector identification in a new, highly contiguous assembly of the strawberry crown rot pathogen Phytophthora cactorum.</title>
        <authorList>
            <person name="Armitage A.D."/>
            <person name="Nellist C.F."/>
            <person name="Bates H."/>
            <person name="Vickerstaff R.J."/>
            <person name="Harrison R.J."/>
        </authorList>
    </citation>
    <scope>NUCLEOTIDE SEQUENCE</scope>
    <source>
        <strain evidence="2">4032</strain>
        <strain evidence="3">4040</strain>
        <strain evidence="4">P415</strain>
        <strain evidence="5">P421</strain>
    </source>
</reference>
<feature type="region of interest" description="Disordered" evidence="1">
    <location>
        <begin position="38"/>
        <end position="82"/>
    </location>
</feature>
<dbReference type="AlphaFoldDB" id="A0A8T1E5U3"/>
<feature type="compositionally biased region" description="Basic and acidic residues" evidence="1">
    <location>
        <begin position="38"/>
        <end position="58"/>
    </location>
</feature>
<evidence type="ECO:0000313" key="6">
    <source>
        <dbReference type="Proteomes" id="UP000736787"/>
    </source>
</evidence>
<dbReference type="Proteomes" id="UP000697107">
    <property type="component" value="Unassembled WGS sequence"/>
</dbReference>
<evidence type="ECO:0000313" key="3">
    <source>
        <dbReference type="EMBL" id="KAG2948960.1"/>
    </source>
</evidence>
<name>A0A8T1E5U3_9STRA</name>
<proteinExistence type="predicted"/>
<evidence type="ECO:0000256" key="1">
    <source>
        <dbReference type="SAM" id="MobiDB-lite"/>
    </source>
</evidence>
<dbReference type="Proteomes" id="UP000760860">
    <property type="component" value="Unassembled WGS sequence"/>
</dbReference>
<gene>
    <name evidence="2" type="ORF">PC115_g12598</name>
    <name evidence="3" type="ORF">PC117_g5618</name>
    <name evidence="4" type="ORF">PC118_g5500</name>
    <name evidence="5" type="ORF">PC129_g21314</name>
</gene>
<evidence type="ECO:0000313" key="2">
    <source>
        <dbReference type="EMBL" id="KAG2911271.1"/>
    </source>
</evidence>
<evidence type="ECO:0000313" key="5">
    <source>
        <dbReference type="EMBL" id="KAG3207650.1"/>
    </source>
</evidence>